<keyword evidence="2" id="KW-1185">Reference proteome</keyword>
<sequence>MSEMVVLWQGIQPEVVDTGFSPAVSSRTLQTLPGILLKDQSNSNSKL</sequence>
<reference evidence="1 2" key="2">
    <citation type="submission" date="2012-06" db="EMBL/GenBank/DDBJ databases">
        <authorList>
            <person name="Fiebig A."/>
        </authorList>
    </citation>
    <scope>NUCLEOTIDE SEQUENCE [LARGE SCALE GENOMIC DNA]</scope>
    <source>
        <strain evidence="1 2">DFL-43</strain>
    </source>
</reference>
<proteinExistence type="predicted"/>
<name>A0A095BDZ9_HOEPD</name>
<dbReference type="STRING" id="411684.HPDFL43_00035730"/>
<dbReference type="AlphaFoldDB" id="A0A095BDZ9"/>
<dbReference type="EMBL" id="ABIA03000004">
    <property type="protein sequence ID" value="KGB27063.1"/>
    <property type="molecule type" value="Genomic_DNA"/>
</dbReference>
<protein>
    <submittedName>
        <fullName evidence="1">Uncharacterized protein</fullName>
    </submittedName>
</protein>
<comment type="caution">
    <text evidence="1">The sequence shown here is derived from an EMBL/GenBank/DDBJ whole genome shotgun (WGS) entry which is preliminary data.</text>
</comment>
<reference evidence="1 2" key="1">
    <citation type="submission" date="2007-10" db="EMBL/GenBank/DDBJ databases">
        <authorList>
            <person name="Wagner-Dobler I."/>
            <person name="Ferriera S."/>
            <person name="Johnson J."/>
            <person name="Kravitz S."/>
            <person name="Beeson K."/>
            <person name="Sutton G."/>
            <person name="Rogers Y.-H."/>
            <person name="Friedman R."/>
            <person name="Frazier M."/>
            <person name="Venter J.C."/>
        </authorList>
    </citation>
    <scope>NUCLEOTIDE SEQUENCE [LARGE SCALE GENOMIC DNA]</scope>
    <source>
        <strain evidence="1 2">DFL-43</strain>
    </source>
</reference>
<accession>A0A095BDZ9</accession>
<dbReference type="HOGENOM" id="CLU_3168933_0_0_5"/>
<dbReference type="Proteomes" id="UP000004291">
    <property type="component" value="Chromosome"/>
</dbReference>
<evidence type="ECO:0000313" key="2">
    <source>
        <dbReference type="Proteomes" id="UP000004291"/>
    </source>
</evidence>
<organism evidence="1 2">
    <name type="scientific">Hoeflea phototrophica (strain DSM 17068 / NCIMB 14078 / DFL-43)</name>
    <dbReference type="NCBI Taxonomy" id="411684"/>
    <lineage>
        <taxon>Bacteria</taxon>
        <taxon>Pseudomonadati</taxon>
        <taxon>Pseudomonadota</taxon>
        <taxon>Alphaproteobacteria</taxon>
        <taxon>Hyphomicrobiales</taxon>
        <taxon>Rhizobiaceae</taxon>
        <taxon>Hoeflea</taxon>
    </lineage>
</organism>
<gene>
    <name evidence="1" type="ORF">HPDFL43_00035730</name>
</gene>
<evidence type="ECO:0000313" key="1">
    <source>
        <dbReference type="EMBL" id="KGB27063.1"/>
    </source>
</evidence>